<dbReference type="Proteomes" id="UP000222310">
    <property type="component" value="Unassembled WGS sequence"/>
</dbReference>
<proteinExistence type="predicted"/>
<reference evidence="1 2" key="1">
    <citation type="submission" date="2015-02" db="EMBL/GenBank/DDBJ databases">
        <title>Nostoc linckia genome annotation.</title>
        <authorList>
            <person name="Zhou Z."/>
        </authorList>
    </citation>
    <scope>NUCLEOTIDE SEQUENCE [LARGE SCALE GENOMIC DNA]</scope>
    <source>
        <strain evidence="2">z8</strain>
    </source>
</reference>
<dbReference type="GeneID" id="57097009"/>
<dbReference type="AlphaFoldDB" id="A0A9Q5ZCY9"/>
<dbReference type="EMBL" id="LAHD01000027">
    <property type="protein sequence ID" value="PHK04271.1"/>
    <property type="molecule type" value="Genomic_DNA"/>
</dbReference>
<name>A0A9Q5ZCY9_NOSLI</name>
<accession>A0A9Q5ZCY9</accession>
<evidence type="ECO:0000313" key="1">
    <source>
        <dbReference type="EMBL" id="PHK04271.1"/>
    </source>
</evidence>
<organism evidence="1 2">
    <name type="scientific">Nostoc linckia z8</name>
    <dbReference type="NCBI Taxonomy" id="1628746"/>
    <lineage>
        <taxon>Bacteria</taxon>
        <taxon>Bacillati</taxon>
        <taxon>Cyanobacteriota</taxon>
        <taxon>Cyanophyceae</taxon>
        <taxon>Nostocales</taxon>
        <taxon>Nostocaceae</taxon>
        <taxon>Nostoc</taxon>
    </lineage>
</organism>
<protein>
    <submittedName>
        <fullName evidence="1">Transcriptional regulator</fullName>
    </submittedName>
</protein>
<comment type="caution">
    <text evidence="1">The sequence shown here is derived from an EMBL/GenBank/DDBJ whole genome shotgun (WGS) entry which is preliminary data.</text>
</comment>
<sequence>MKRVKTPTSDSYQEYLIESLKDPEEAAAYIEAILEAEEPEAELLTSALKDVIDARLKMNSLSEQAKKKWEQLSESNGAEIYNLVALLDALGFRLAVTLK</sequence>
<evidence type="ECO:0000313" key="2">
    <source>
        <dbReference type="Proteomes" id="UP000222310"/>
    </source>
</evidence>
<gene>
    <name evidence="1" type="ORF">VF08_11735</name>
</gene>
<dbReference type="RefSeq" id="WP_099069815.1">
    <property type="nucleotide sequence ID" value="NZ_LAHD01000027.1"/>
</dbReference>